<gene>
    <name evidence="4" type="ORF">PSTEL_20920</name>
</gene>
<feature type="signal peptide" evidence="2">
    <location>
        <begin position="1"/>
        <end position="20"/>
    </location>
</feature>
<evidence type="ECO:0000256" key="2">
    <source>
        <dbReference type="SAM" id="SignalP"/>
    </source>
</evidence>
<name>A0A089LYJ5_9BACL</name>
<evidence type="ECO:0000256" key="1">
    <source>
        <dbReference type="ARBA" id="ARBA00022801"/>
    </source>
</evidence>
<dbReference type="InterPro" id="IPR008979">
    <property type="entry name" value="Galactose-bd-like_sf"/>
</dbReference>
<evidence type="ECO:0000259" key="3">
    <source>
        <dbReference type="Pfam" id="PF02018"/>
    </source>
</evidence>
<proteinExistence type="predicted"/>
<dbReference type="SUPFAM" id="SSF49785">
    <property type="entry name" value="Galactose-binding domain-like"/>
    <property type="match status" value="1"/>
</dbReference>
<reference evidence="4 5" key="1">
    <citation type="submission" date="2014-08" db="EMBL/GenBank/DDBJ databases">
        <title>Comparative genomics of the Paenibacillus odorifer group.</title>
        <authorList>
            <person name="den Bakker H.C."/>
            <person name="Tsai Y.-C."/>
            <person name="Martin N."/>
            <person name="Korlach J."/>
            <person name="Wiedmann M."/>
        </authorList>
    </citation>
    <scope>NUCLEOTIDE SEQUENCE [LARGE SCALE GENOMIC DNA]</scope>
    <source>
        <strain evidence="4 5">DSM 14472</strain>
    </source>
</reference>
<organism evidence="4 5">
    <name type="scientific">Paenibacillus stellifer</name>
    <dbReference type="NCBI Taxonomy" id="169760"/>
    <lineage>
        <taxon>Bacteria</taxon>
        <taxon>Bacillati</taxon>
        <taxon>Bacillota</taxon>
        <taxon>Bacilli</taxon>
        <taxon>Bacillales</taxon>
        <taxon>Paenibacillaceae</taxon>
        <taxon>Paenibacillus</taxon>
    </lineage>
</organism>
<feature type="chain" id="PRO_5001846787" description="CBM-cenC domain-containing protein" evidence="2">
    <location>
        <begin position="21"/>
        <end position="188"/>
    </location>
</feature>
<dbReference type="GO" id="GO:0016798">
    <property type="term" value="F:hydrolase activity, acting on glycosyl bonds"/>
    <property type="evidence" value="ECO:0007669"/>
    <property type="project" value="InterPro"/>
</dbReference>
<sequence>MLVAALLFTLTLGSTGPLRAASVFAADAPGANLDFEAGSLTDWTAAGTAAVQTADAHGGSYSAKLSAASSTLTRTITGIEQGSYTLSAWVKGGTSSNSAYITATETGGPDTRTMIDTYISTTEWKQISMRNVLIYNGQVKITITSGTGSNLAVDDIELTLDSSDANPLANWSFETGDLGGWTVDQGRT</sequence>
<dbReference type="Gene3D" id="2.60.120.260">
    <property type="entry name" value="Galactose-binding domain-like"/>
    <property type="match status" value="1"/>
</dbReference>
<dbReference type="EMBL" id="CP009286">
    <property type="protein sequence ID" value="AIQ65210.1"/>
    <property type="molecule type" value="Genomic_DNA"/>
</dbReference>
<dbReference type="STRING" id="169760.PSTEL_20920"/>
<dbReference type="KEGG" id="pste:PSTEL_20920"/>
<dbReference type="InterPro" id="IPR003305">
    <property type="entry name" value="CenC_carb-bd"/>
</dbReference>
<evidence type="ECO:0000313" key="4">
    <source>
        <dbReference type="EMBL" id="AIQ65210.1"/>
    </source>
</evidence>
<keyword evidence="2" id="KW-0732">Signal</keyword>
<dbReference type="HOGENOM" id="CLU_1439782_0_0_9"/>
<feature type="domain" description="CBM-cenC" evidence="3">
    <location>
        <begin position="32"/>
        <end position="129"/>
    </location>
</feature>
<keyword evidence="5" id="KW-1185">Reference proteome</keyword>
<keyword evidence="1" id="KW-0378">Hydrolase</keyword>
<dbReference type="Proteomes" id="UP000029507">
    <property type="component" value="Chromosome"/>
</dbReference>
<accession>A0A089LYJ5</accession>
<dbReference type="AlphaFoldDB" id="A0A089LYJ5"/>
<evidence type="ECO:0000313" key="5">
    <source>
        <dbReference type="Proteomes" id="UP000029507"/>
    </source>
</evidence>
<dbReference type="Pfam" id="PF02018">
    <property type="entry name" value="CBM_4_9"/>
    <property type="match status" value="1"/>
</dbReference>
<protein>
    <recommendedName>
        <fullName evidence="3">CBM-cenC domain-containing protein</fullName>
    </recommendedName>
</protein>